<dbReference type="GO" id="GO:0045892">
    <property type="term" value="P:negative regulation of DNA-templated transcription"/>
    <property type="evidence" value="ECO:0007669"/>
    <property type="project" value="TreeGrafter"/>
</dbReference>
<evidence type="ECO:0000256" key="1">
    <source>
        <dbReference type="PIRSR" id="PIRSR602481-1"/>
    </source>
</evidence>
<dbReference type="AlphaFoldDB" id="A0A4R6WPG4"/>
<dbReference type="RefSeq" id="WP_133584387.1">
    <property type="nucleotide sequence ID" value="NZ_SNYV01000013.1"/>
</dbReference>
<name>A0A4R6WPG4_9SPHI</name>
<dbReference type="InterPro" id="IPR036388">
    <property type="entry name" value="WH-like_DNA-bd_sf"/>
</dbReference>
<keyword evidence="1" id="KW-0862">Zinc</keyword>
<dbReference type="SUPFAM" id="SSF46785">
    <property type="entry name" value="Winged helix' DNA-binding domain"/>
    <property type="match status" value="1"/>
</dbReference>
<dbReference type="GO" id="GO:0000976">
    <property type="term" value="F:transcription cis-regulatory region binding"/>
    <property type="evidence" value="ECO:0007669"/>
    <property type="project" value="TreeGrafter"/>
</dbReference>
<dbReference type="Pfam" id="PF01475">
    <property type="entry name" value="FUR"/>
    <property type="match status" value="1"/>
</dbReference>
<dbReference type="InterPro" id="IPR002481">
    <property type="entry name" value="FUR"/>
</dbReference>
<dbReference type="EMBL" id="SNYV01000013">
    <property type="protein sequence ID" value="TDQ78135.1"/>
    <property type="molecule type" value="Genomic_DNA"/>
</dbReference>
<sequence length="136" mass="15873">MERSSEILKENYIRPTRLRVQVLNILISSEQSFSSTEMRHYFEEVQDRVTIYRILNLLYEAGILERTVDTDGAIRYFYCAKNTTLSPSFRCLSCGMIAQLSPLPDFYQYELGKYQVDRAVLLFSGICEDCKNKELT</sequence>
<feature type="binding site" evidence="1">
    <location>
        <position position="94"/>
    </location>
    <ligand>
        <name>Zn(2+)</name>
        <dbReference type="ChEBI" id="CHEBI:29105"/>
    </ligand>
</feature>
<dbReference type="PANTHER" id="PTHR33202:SF7">
    <property type="entry name" value="FERRIC UPTAKE REGULATION PROTEIN"/>
    <property type="match status" value="1"/>
</dbReference>
<gene>
    <name evidence="2" type="ORF">CLV99_2113</name>
</gene>
<dbReference type="GO" id="GO:0008270">
    <property type="term" value="F:zinc ion binding"/>
    <property type="evidence" value="ECO:0007669"/>
    <property type="project" value="TreeGrafter"/>
</dbReference>
<dbReference type="Gene3D" id="1.10.10.10">
    <property type="entry name" value="Winged helix-like DNA-binding domain superfamily/Winged helix DNA-binding domain"/>
    <property type="match status" value="1"/>
</dbReference>
<dbReference type="PANTHER" id="PTHR33202">
    <property type="entry name" value="ZINC UPTAKE REGULATION PROTEIN"/>
    <property type="match status" value="1"/>
</dbReference>
<feature type="binding site" evidence="1">
    <location>
        <position position="127"/>
    </location>
    <ligand>
        <name>Zn(2+)</name>
        <dbReference type="ChEBI" id="CHEBI:29105"/>
    </ligand>
</feature>
<dbReference type="OrthoDB" id="594893at2"/>
<comment type="caution">
    <text evidence="2">The sequence shown here is derived from an EMBL/GenBank/DDBJ whole genome shotgun (WGS) entry which is preliminary data.</text>
</comment>
<dbReference type="InterPro" id="IPR036390">
    <property type="entry name" value="WH_DNA-bd_sf"/>
</dbReference>
<dbReference type="Proteomes" id="UP000295292">
    <property type="component" value="Unassembled WGS sequence"/>
</dbReference>
<dbReference type="GO" id="GO:1900376">
    <property type="term" value="P:regulation of secondary metabolite biosynthetic process"/>
    <property type="evidence" value="ECO:0007669"/>
    <property type="project" value="TreeGrafter"/>
</dbReference>
<dbReference type="GO" id="GO:0003700">
    <property type="term" value="F:DNA-binding transcription factor activity"/>
    <property type="evidence" value="ECO:0007669"/>
    <property type="project" value="InterPro"/>
</dbReference>
<feature type="binding site" evidence="1">
    <location>
        <position position="130"/>
    </location>
    <ligand>
        <name>Zn(2+)</name>
        <dbReference type="ChEBI" id="CHEBI:29105"/>
    </ligand>
</feature>
<keyword evidence="1" id="KW-0479">Metal-binding</keyword>
<evidence type="ECO:0000313" key="3">
    <source>
        <dbReference type="Proteomes" id="UP000295292"/>
    </source>
</evidence>
<feature type="binding site" evidence="1">
    <location>
        <position position="91"/>
    </location>
    <ligand>
        <name>Zn(2+)</name>
        <dbReference type="ChEBI" id="CHEBI:29105"/>
    </ligand>
</feature>
<proteinExistence type="predicted"/>
<protein>
    <submittedName>
        <fullName evidence="2">Fe2+ or Zn2+ uptake regulation protein</fullName>
    </submittedName>
</protein>
<evidence type="ECO:0000313" key="2">
    <source>
        <dbReference type="EMBL" id="TDQ78135.1"/>
    </source>
</evidence>
<accession>A0A4R6WPG4</accession>
<comment type="cofactor">
    <cofactor evidence="1">
        <name>Zn(2+)</name>
        <dbReference type="ChEBI" id="CHEBI:29105"/>
    </cofactor>
    <text evidence="1">Binds 1 zinc ion per subunit.</text>
</comment>
<organism evidence="2 3">
    <name type="scientific">Sphingobacterium yanglingense</name>
    <dbReference type="NCBI Taxonomy" id="1437280"/>
    <lineage>
        <taxon>Bacteria</taxon>
        <taxon>Pseudomonadati</taxon>
        <taxon>Bacteroidota</taxon>
        <taxon>Sphingobacteriia</taxon>
        <taxon>Sphingobacteriales</taxon>
        <taxon>Sphingobacteriaceae</taxon>
        <taxon>Sphingobacterium</taxon>
    </lineage>
</organism>
<reference evidence="2 3" key="1">
    <citation type="submission" date="2019-03" db="EMBL/GenBank/DDBJ databases">
        <title>Genomic Encyclopedia of Archaeal and Bacterial Type Strains, Phase II (KMG-II): from individual species to whole genera.</title>
        <authorList>
            <person name="Goeker M."/>
        </authorList>
    </citation>
    <scope>NUCLEOTIDE SEQUENCE [LARGE SCALE GENOMIC DNA]</scope>
    <source>
        <strain evidence="2 3">DSM 28353</strain>
    </source>
</reference>
<keyword evidence="3" id="KW-1185">Reference proteome</keyword>